<protein>
    <submittedName>
        <fullName evidence="5">Glycosyltransferase, catalytic subunit of cellulose synthase and poly-beta-1,6-N-acetylglucosamine synthase</fullName>
    </submittedName>
</protein>
<feature type="transmembrane region" description="Helical" evidence="4">
    <location>
        <begin position="362"/>
        <end position="379"/>
    </location>
</feature>
<dbReference type="GO" id="GO:0016757">
    <property type="term" value="F:glycosyltransferase activity"/>
    <property type="evidence" value="ECO:0007669"/>
    <property type="project" value="UniProtKB-KW"/>
</dbReference>
<reference evidence="5 6" key="1">
    <citation type="submission" date="2016-10" db="EMBL/GenBank/DDBJ databases">
        <authorList>
            <person name="de Groot N.N."/>
        </authorList>
    </citation>
    <scope>NUCLEOTIDE SEQUENCE [LARGE SCALE GENOMIC DNA]</scope>
    <source>
        <strain evidence="5 6">D31d</strain>
    </source>
</reference>
<name>A0A1H4B3G0_XYLRU</name>
<dbReference type="OrthoDB" id="9766971at2"/>
<feature type="transmembrane region" description="Helical" evidence="4">
    <location>
        <begin position="6"/>
        <end position="30"/>
    </location>
</feature>
<accession>A0A1H4B3G0</accession>
<keyword evidence="3 5" id="KW-0808">Transferase</keyword>
<dbReference type="AlphaFoldDB" id="A0A1H4B3G0"/>
<proteinExistence type="inferred from homology"/>
<evidence type="ECO:0000313" key="6">
    <source>
        <dbReference type="Proteomes" id="UP000182257"/>
    </source>
</evidence>
<evidence type="ECO:0000256" key="2">
    <source>
        <dbReference type="ARBA" id="ARBA00022676"/>
    </source>
</evidence>
<sequence length="394" mass="44957">MLTLKILFWAMLLIVFYTYLGYGILLYIILRLKRLFAGAPRKAVVPADEQLPTITLLICAYNEEDVVAEKMANTLAIDYPREKFHIMWVTDGSTDRTNELLKAYPEVDIVFSPERRGKSAALKHGLQELKTRYVAFTDANTMINPGAMKEIARLFTDPTVGCVSGEKRVAARKEDQMAAEGEGLYWRYESTLKRWDSELFSAMGAAGELYAMDPTLIREVPDNALLDDFMMSMYVVRDGKRIAYTADAYAQEYGSANIFEESKRKRRIAAGGLQSIWWLRSLLNPIKYPLVSFQYISHRVLRWSVTPIAMVILLGISVLLSVMRAGLFYDLMLAAQILFYLGAFAGWLLARHGVKNKLLYTAYYFVFMNLNVFRGMAYLRSHNHSGAWEKAKRS</sequence>
<dbReference type="Gene3D" id="3.90.550.10">
    <property type="entry name" value="Spore Coat Polysaccharide Biosynthesis Protein SpsA, Chain A"/>
    <property type="match status" value="1"/>
</dbReference>
<dbReference type="SUPFAM" id="SSF53448">
    <property type="entry name" value="Nucleotide-diphospho-sugar transferases"/>
    <property type="match status" value="1"/>
</dbReference>
<evidence type="ECO:0000313" key="5">
    <source>
        <dbReference type="EMBL" id="SEA42629.1"/>
    </source>
</evidence>
<organism evidence="5 6">
    <name type="scientific">Xylanibacter ruminicola</name>
    <name type="common">Prevotella ruminicola</name>
    <dbReference type="NCBI Taxonomy" id="839"/>
    <lineage>
        <taxon>Bacteria</taxon>
        <taxon>Pseudomonadati</taxon>
        <taxon>Bacteroidota</taxon>
        <taxon>Bacteroidia</taxon>
        <taxon>Bacteroidales</taxon>
        <taxon>Prevotellaceae</taxon>
        <taxon>Xylanibacter</taxon>
    </lineage>
</organism>
<comment type="similarity">
    <text evidence="1">Belongs to the glycosyltransferase 2 family.</text>
</comment>
<dbReference type="PANTHER" id="PTHR43630:SF1">
    <property type="entry name" value="POLY-BETA-1,6-N-ACETYL-D-GLUCOSAMINE SYNTHASE"/>
    <property type="match status" value="1"/>
</dbReference>
<keyword evidence="4" id="KW-0812">Transmembrane</keyword>
<dbReference type="PANTHER" id="PTHR43630">
    <property type="entry name" value="POLY-BETA-1,6-N-ACETYL-D-GLUCOSAMINE SYNTHASE"/>
    <property type="match status" value="1"/>
</dbReference>
<keyword evidence="4" id="KW-1133">Transmembrane helix</keyword>
<evidence type="ECO:0000256" key="4">
    <source>
        <dbReference type="SAM" id="Phobius"/>
    </source>
</evidence>
<dbReference type="CDD" id="cd06439">
    <property type="entry name" value="CESA_like_1"/>
    <property type="match status" value="1"/>
</dbReference>
<dbReference type="EMBL" id="FNRF01000002">
    <property type="protein sequence ID" value="SEA42629.1"/>
    <property type="molecule type" value="Genomic_DNA"/>
</dbReference>
<dbReference type="Pfam" id="PF13641">
    <property type="entry name" value="Glyco_tranf_2_3"/>
    <property type="match status" value="1"/>
</dbReference>
<keyword evidence="2" id="KW-0328">Glycosyltransferase</keyword>
<evidence type="ECO:0000256" key="1">
    <source>
        <dbReference type="ARBA" id="ARBA00006739"/>
    </source>
</evidence>
<dbReference type="InterPro" id="IPR029044">
    <property type="entry name" value="Nucleotide-diphossugar_trans"/>
</dbReference>
<gene>
    <name evidence="5" type="ORF">SAMN05216462_1503</name>
</gene>
<evidence type="ECO:0000256" key="3">
    <source>
        <dbReference type="ARBA" id="ARBA00022679"/>
    </source>
</evidence>
<feature type="transmembrane region" description="Helical" evidence="4">
    <location>
        <begin position="300"/>
        <end position="322"/>
    </location>
</feature>
<dbReference type="RefSeq" id="WP_074760885.1">
    <property type="nucleotide sequence ID" value="NZ_FNRF01000002.1"/>
</dbReference>
<dbReference type="Proteomes" id="UP000182257">
    <property type="component" value="Unassembled WGS sequence"/>
</dbReference>
<feature type="transmembrane region" description="Helical" evidence="4">
    <location>
        <begin position="328"/>
        <end position="350"/>
    </location>
</feature>
<keyword evidence="4" id="KW-0472">Membrane</keyword>